<feature type="signal peptide" evidence="4">
    <location>
        <begin position="1"/>
        <end position="19"/>
    </location>
</feature>
<gene>
    <name evidence="6" type="ORF">AAK873_00695</name>
</gene>
<sequence>MRGLFAIAAVAILTTLAVACNGRKGNSQEDHSPGELPDTLRVGTLYSPTSYFIYREEKMGYDYDLMMSFGADKGIVIDLHVAPSLPALIEMLDSGEIDLAAYEIPVTAEFRKHIMPCGLENITHQVLVQPKGKDRITDVTQLIGKEIYVEEGSKYQHRLNNLNDEIGGGIIIHTVDQDTLITEDLIEMVSTGKIPLTIVDSDVARLNRTYYNSLDVGLEISFEQRSSWGVRPDMPWLADTINEWFIKSEPAQIQARLLKRYFELSKESPQFNIDLSKGRISPYDELFKKYAKKIGWDWRLIASQGYAESHFDTTVVSWAGARGLMQIMPRTARAYGLSADRITNPEANIKAAVDIIGDLDKSLKKHVPDSVERRKFVIAAYNSGIAHVYDAIALAGKYGKDARIWNGNVADAILMKANPEYYNDPVCKYGYFRGKQTTAYVTKVMDFYERCRRQIPR</sequence>
<evidence type="ECO:0000256" key="2">
    <source>
        <dbReference type="ARBA" id="ARBA00022729"/>
    </source>
</evidence>
<dbReference type="EMBL" id="JBCLPP010000002">
    <property type="protein sequence ID" value="MEY8244129.1"/>
    <property type="molecule type" value="Genomic_DNA"/>
</dbReference>
<keyword evidence="3" id="KW-0472">Membrane</keyword>
<evidence type="ECO:0000259" key="5">
    <source>
        <dbReference type="SMART" id="SM00062"/>
    </source>
</evidence>
<reference evidence="6 7" key="1">
    <citation type="submission" date="2024-03" db="EMBL/GenBank/DDBJ databases">
        <title>Mouse gut bacterial collection (mGBC) of GemPharmatech.</title>
        <authorList>
            <person name="He Y."/>
            <person name="Dong L."/>
            <person name="Wu D."/>
            <person name="Gao X."/>
            <person name="Lin Z."/>
        </authorList>
    </citation>
    <scope>NUCLEOTIDE SEQUENCE [LARGE SCALE GENOMIC DNA]</scope>
    <source>
        <strain evidence="6 7">54-13</strain>
    </source>
</reference>
<dbReference type="PROSITE" id="PS51257">
    <property type="entry name" value="PROKAR_LIPOPROTEIN"/>
    <property type="match status" value="1"/>
</dbReference>
<evidence type="ECO:0000256" key="4">
    <source>
        <dbReference type="SAM" id="SignalP"/>
    </source>
</evidence>
<dbReference type="CDD" id="cd13403">
    <property type="entry name" value="MLTF-like"/>
    <property type="match status" value="1"/>
</dbReference>
<dbReference type="Pfam" id="PF01464">
    <property type="entry name" value="SLT"/>
    <property type="match status" value="1"/>
</dbReference>
<feature type="chain" id="PRO_5047183601" evidence="4">
    <location>
        <begin position="20"/>
        <end position="457"/>
    </location>
</feature>
<protein>
    <submittedName>
        <fullName evidence="6">Transglycosylase SLT domain-containing protein</fullName>
    </submittedName>
</protein>
<organism evidence="6 7">
    <name type="scientific">Heminiphilus faecis</name>
    <dbReference type="NCBI Taxonomy" id="2601703"/>
    <lineage>
        <taxon>Bacteria</taxon>
        <taxon>Pseudomonadati</taxon>
        <taxon>Bacteroidota</taxon>
        <taxon>Bacteroidia</taxon>
        <taxon>Bacteroidales</taxon>
        <taxon>Muribaculaceae</taxon>
        <taxon>Heminiphilus</taxon>
    </lineage>
</organism>
<dbReference type="SUPFAM" id="SSF53955">
    <property type="entry name" value="Lysozyme-like"/>
    <property type="match status" value="1"/>
</dbReference>
<dbReference type="Gene3D" id="3.40.190.10">
    <property type="entry name" value="Periplasmic binding protein-like II"/>
    <property type="match status" value="2"/>
</dbReference>
<accession>A0ABV4CRX2</accession>
<dbReference type="PANTHER" id="PTHR35936:SF32">
    <property type="entry name" value="MEMBRANE-BOUND LYTIC MUREIN TRANSGLYCOSYLASE F"/>
    <property type="match status" value="1"/>
</dbReference>
<comment type="caution">
    <text evidence="6">The sequence shown here is derived from an EMBL/GenBank/DDBJ whole genome shotgun (WGS) entry which is preliminary data.</text>
</comment>
<dbReference type="Gene3D" id="1.10.530.10">
    <property type="match status" value="1"/>
</dbReference>
<evidence type="ECO:0000256" key="1">
    <source>
        <dbReference type="ARBA" id="ARBA00004339"/>
    </source>
</evidence>
<keyword evidence="2 4" id="KW-0732">Signal</keyword>
<dbReference type="InterPro" id="IPR001638">
    <property type="entry name" value="Solute-binding_3/MltF_N"/>
</dbReference>
<evidence type="ECO:0000313" key="6">
    <source>
        <dbReference type="EMBL" id="MEY8244129.1"/>
    </source>
</evidence>
<dbReference type="SUPFAM" id="SSF53850">
    <property type="entry name" value="Periplasmic binding protein-like II"/>
    <property type="match status" value="1"/>
</dbReference>
<dbReference type="PANTHER" id="PTHR35936">
    <property type="entry name" value="MEMBRANE-BOUND LYTIC MUREIN TRANSGLYCOSYLASE F"/>
    <property type="match status" value="1"/>
</dbReference>
<keyword evidence="3" id="KW-0998">Cell outer membrane</keyword>
<dbReference type="RefSeq" id="WP_121698930.1">
    <property type="nucleotide sequence ID" value="NZ_JBCLPP010000002.1"/>
</dbReference>
<evidence type="ECO:0000313" key="7">
    <source>
        <dbReference type="Proteomes" id="UP001565200"/>
    </source>
</evidence>
<dbReference type="InterPro" id="IPR023346">
    <property type="entry name" value="Lysozyme-like_dom_sf"/>
</dbReference>
<name>A0ABV4CRX2_9BACT</name>
<proteinExistence type="predicted"/>
<dbReference type="InterPro" id="IPR008258">
    <property type="entry name" value="Transglycosylase_SLT_dom_1"/>
</dbReference>
<keyword evidence="7" id="KW-1185">Reference proteome</keyword>
<evidence type="ECO:0000256" key="3">
    <source>
        <dbReference type="ARBA" id="ARBA00023237"/>
    </source>
</evidence>
<dbReference type="Proteomes" id="UP001565200">
    <property type="component" value="Unassembled WGS sequence"/>
</dbReference>
<feature type="domain" description="Solute-binding protein family 3/N-terminal" evidence="5">
    <location>
        <begin position="39"/>
        <end position="265"/>
    </location>
</feature>
<dbReference type="SMART" id="SM00062">
    <property type="entry name" value="PBPb"/>
    <property type="match status" value="1"/>
</dbReference>
<comment type="subcellular location">
    <subcellularLocation>
        <location evidence="1">Cell outer membrane</location>
        <topology evidence="1">Peripheral membrane protein</topology>
    </subcellularLocation>
</comment>
<dbReference type="CDD" id="cd01009">
    <property type="entry name" value="PBP2_YfhD_N"/>
    <property type="match status" value="1"/>
</dbReference>
<dbReference type="Pfam" id="PF00497">
    <property type="entry name" value="SBP_bac_3"/>
    <property type="match status" value="1"/>
</dbReference>